<evidence type="ECO:0000256" key="18">
    <source>
        <dbReference type="ARBA" id="ARBA00061480"/>
    </source>
</evidence>
<feature type="transmembrane region" description="Helical" evidence="21">
    <location>
        <begin position="88"/>
        <end position="114"/>
    </location>
</feature>
<evidence type="ECO:0000256" key="2">
    <source>
        <dbReference type="ARBA" id="ARBA00001970"/>
    </source>
</evidence>
<evidence type="ECO:0000256" key="8">
    <source>
        <dbReference type="ARBA" id="ARBA00022723"/>
    </source>
</evidence>
<evidence type="ECO:0000256" key="11">
    <source>
        <dbReference type="ARBA" id="ARBA00023002"/>
    </source>
</evidence>
<evidence type="ECO:0000256" key="5">
    <source>
        <dbReference type="ARBA" id="ARBA00022475"/>
    </source>
</evidence>
<evidence type="ECO:0000256" key="9">
    <source>
        <dbReference type="ARBA" id="ARBA00022982"/>
    </source>
</evidence>
<feature type="transmembrane region" description="Helical" evidence="21">
    <location>
        <begin position="50"/>
        <end position="76"/>
    </location>
</feature>
<protein>
    <recommendedName>
        <fullName evidence="19">Nitrate reductase-like protein NarX</fullName>
    </recommendedName>
</protein>
<dbReference type="SUPFAM" id="SSF103501">
    <property type="entry name" value="Respiratory nitrate reductase 1 gamma chain"/>
    <property type="match status" value="1"/>
</dbReference>
<dbReference type="GO" id="GO:0042128">
    <property type="term" value="P:nitrate assimilation"/>
    <property type="evidence" value="ECO:0007669"/>
    <property type="project" value="UniProtKB-KW"/>
</dbReference>
<dbReference type="Proteomes" id="UP000078292">
    <property type="component" value="Unassembled WGS sequence"/>
</dbReference>
<comment type="function">
    <text evidence="15">Does not seem to have nitrate reductase activity.</text>
</comment>
<evidence type="ECO:0000256" key="19">
    <source>
        <dbReference type="ARBA" id="ARBA00071287"/>
    </source>
</evidence>
<comment type="similarity">
    <text evidence="18">In the N-terminal section; belongs to the nitrate reductase alpha subunit family.</text>
</comment>
<dbReference type="GO" id="GO:0009325">
    <property type="term" value="C:nitrate reductase complex"/>
    <property type="evidence" value="ECO:0007669"/>
    <property type="project" value="InterPro"/>
</dbReference>
<keyword evidence="5" id="KW-1003">Cell membrane</keyword>
<evidence type="ECO:0000256" key="13">
    <source>
        <dbReference type="ARBA" id="ARBA00023063"/>
    </source>
</evidence>
<dbReference type="STRING" id="1837282.A6F49_09755"/>
<name>A0A1B7LZX6_9MICC</name>
<keyword evidence="10 21" id="KW-1133">Transmembrane helix</keyword>
<dbReference type="GO" id="GO:0020037">
    <property type="term" value="F:heme binding"/>
    <property type="evidence" value="ECO:0007669"/>
    <property type="project" value="TreeGrafter"/>
</dbReference>
<feature type="binding site" description="axial binding residue" evidence="20">
    <location>
        <position position="69"/>
    </location>
    <ligand>
        <name>heme b</name>
        <dbReference type="ChEBI" id="CHEBI:60344"/>
        <label>1</label>
    </ligand>
    <ligandPart>
        <name>Fe</name>
        <dbReference type="ChEBI" id="CHEBI:18248"/>
    </ligandPart>
</feature>
<evidence type="ECO:0000256" key="3">
    <source>
        <dbReference type="ARBA" id="ARBA00004651"/>
    </source>
</evidence>
<keyword evidence="11" id="KW-0560">Oxidoreductase</keyword>
<dbReference type="EMBL" id="LXEY01000017">
    <property type="protein sequence ID" value="OAV61242.1"/>
    <property type="molecule type" value="Genomic_DNA"/>
</dbReference>
<evidence type="ECO:0000256" key="1">
    <source>
        <dbReference type="ARBA" id="ARBA00001942"/>
    </source>
</evidence>
<dbReference type="GO" id="GO:0019645">
    <property type="term" value="P:anaerobic electron transport chain"/>
    <property type="evidence" value="ECO:0007669"/>
    <property type="project" value="TreeGrafter"/>
</dbReference>
<dbReference type="InterPro" id="IPR003816">
    <property type="entry name" value="Nitrate_red_gam"/>
</dbReference>
<dbReference type="GO" id="GO:0008940">
    <property type="term" value="F:nitrate reductase activity"/>
    <property type="evidence" value="ECO:0007669"/>
    <property type="project" value="InterPro"/>
</dbReference>
<feature type="domain" description="NarG-like" evidence="22">
    <location>
        <begin position="8"/>
        <end position="227"/>
    </location>
</feature>
<evidence type="ECO:0000256" key="10">
    <source>
        <dbReference type="ARBA" id="ARBA00022989"/>
    </source>
</evidence>
<feature type="binding site" description="axial binding residue" evidence="20">
    <location>
        <position position="208"/>
    </location>
    <ligand>
        <name>heme b</name>
        <dbReference type="ChEBI" id="CHEBI:60344"/>
        <label>1</label>
    </ligand>
    <ligandPart>
        <name>Fe</name>
        <dbReference type="ChEBI" id="CHEBI:18248"/>
    </ligandPart>
</feature>
<evidence type="ECO:0000256" key="6">
    <source>
        <dbReference type="ARBA" id="ARBA00022617"/>
    </source>
</evidence>
<reference evidence="23 24" key="1">
    <citation type="submission" date="2016-04" db="EMBL/GenBank/DDBJ databases">
        <title>First whole genome shotgun sequence of the bacterium Enteractinococcus sp. strain UASWS1574.</title>
        <authorList>
            <person name="Crovadore J."/>
            <person name="Chablais R."/>
            <person name="Lefort F."/>
        </authorList>
    </citation>
    <scope>NUCLEOTIDE SEQUENCE [LARGE SCALE GENOMIC DNA]</scope>
    <source>
        <strain evidence="23 24">UASWS1574</strain>
    </source>
</reference>
<dbReference type="RefSeq" id="WP_043057721.1">
    <property type="nucleotide sequence ID" value="NZ_LXEY01000017.1"/>
</dbReference>
<evidence type="ECO:0000256" key="17">
    <source>
        <dbReference type="ARBA" id="ARBA00061196"/>
    </source>
</evidence>
<evidence type="ECO:0000256" key="12">
    <source>
        <dbReference type="ARBA" id="ARBA00023004"/>
    </source>
</evidence>
<dbReference type="PANTHER" id="PTHR30598:SF3">
    <property type="entry name" value="RESPIRATORY NITRATE REDUCTASE 1 GAMMA CHAIN"/>
    <property type="match status" value="1"/>
</dbReference>
<keyword evidence="13" id="KW-0534">Nitrate assimilation</keyword>
<organism evidence="23 24">
    <name type="scientific">Enteractinococcus helveticum</name>
    <dbReference type="NCBI Taxonomy" id="1837282"/>
    <lineage>
        <taxon>Bacteria</taxon>
        <taxon>Bacillati</taxon>
        <taxon>Actinomycetota</taxon>
        <taxon>Actinomycetes</taxon>
        <taxon>Micrococcales</taxon>
        <taxon>Micrococcaceae</taxon>
    </lineage>
</organism>
<evidence type="ECO:0000256" key="4">
    <source>
        <dbReference type="ARBA" id="ARBA00022448"/>
    </source>
</evidence>
<keyword evidence="6 20" id="KW-0349">Heme</keyword>
<feature type="transmembrane region" description="Helical" evidence="21">
    <location>
        <begin position="6"/>
        <end position="29"/>
    </location>
</feature>
<dbReference type="OrthoDB" id="9788113at2"/>
<evidence type="ECO:0000259" key="22">
    <source>
        <dbReference type="Pfam" id="PF02665"/>
    </source>
</evidence>
<comment type="subcellular location">
    <subcellularLocation>
        <location evidence="3">Cell membrane</location>
        <topology evidence="3">Multi-pass membrane protein</topology>
    </subcellularLocation>
</comment>
<comment type="similarity">
    <text evidence="17">In the C-terminal section; belongs to the nitrate reductase gamma subunit family.</text>
</comment>
<keyword evidence="4" id="KW-0813">Transport</keyword>
<dbReference type="Gene3D" id="1.20.950.20">
    <property type="entry name" value="Transmembrane di-heme cytochromes, Chain C"/>
    <property type="match status" value="1"/>
</dbReference>
<evidence type="ECO:0000256" key="20">
    <source>
        <dbReference type="PIRSR" id="PIRSR603816-1"/>
    </source>
</evidence>
<feature type="transmembrane region" description="Helical" evidence="21">
    <location>
        <begin position="177"/>
        <end position="201"/>
    </location>
</feature>
<dbReference type="Pfam" id="PF02665">
    <property type="entry name" value="Nitrate_red_gam"/>
    <property type="match status" value="1"/>
</dbReference>
<keyword evidence="9" id="KW-0249">Electron transport</keyword>
<feature type="transmembrane region" description="Helical" evidence="21">
    <location>
        <begin position="134"/>
        <end position="157"/>
    </location>
</feature>
<accession>A0A1B7LZX6</accession>
<keyword evidence="24" id="KW-1185">Reference proteome</keyword>
<dbReference type="FunFam" id="1.20.950.20:FF:000001">
    <property type="entry name" value="Respiratory nitrate reductase subunit gamma"/>
    <property type="match status" value="1"/>
</dbReference>
<comment type="cofactor">
    <cofactor evidence="2">
        <name>heme b</name>
        <dbReference type="ChEBI" id="CHEBI:60344"/>
    </cofactor>
</comment>
<keyword evidence="7 21" id="KW-0812">Transmembrane</keyword>
<keyword evidence="12 20" id="KW-0408">Iron</keyword>
<dbReference type="GO" id="GO:0005886">
    <property type="term" value="C:plasma membrane"/>
    <property type="evidence" value="ECO:0007669"/>
    <property type="project" value="UniProtKB-SubCell"/>
</dbReference>
<dbReference type="InterPro" id="IPR036197">
    <property type="entry name" value="NarG-like_sf"/>
</dbReference>
<dbReference type="NCBIfam" id="TIGR00351">
    <property type="entry name" value="narI"/>
    <property type="match status" value="1"/>
</dbReference>
<comment type="cofactor">
    <cofactor evidence="1">
        <name>Mo-bis(molybdopterin guanine dinucleotide)</name>
        <dbReference type="ChEBI" id="CHEBI:60539"/>
    </cofactor>
</comment>
<feature type="binding site" description="axial binding residue" evidence="20">
    <location>
        <position position="59"/>
    </location>
    <ligand>
        <name>heme b</name>
        <dbReference type="ChEBI" id="CHEBI:60344"/>
        <label>1</label>
    </ligand>
    <ligandPart>
        <name>Fe</name>
        <dbReference type="ChEBI" id="CHEBI:18248"/>
    </ligandPart>
</feature>
<gene>
    <name evidence="23" type="ORF">A6F49_09755</name>
</gene>
<dbReference type="PANTHER" id="PTHR30598">
    <property type="entry name" value="NITRATE REDUCTASE PRIVATE CHAPERONE, REDOX ENZYME MATURATION PROTEIN REMP FAMILY"/>
    <property type="match status" value="1"/>
</dbReference>
<proteinExistence type="inferred from homology"/>
<sequence>MTSPTAWHTFLWVIIPYLALASFILGHIWRYRYDKFGWTTRSSQIYESKLLRIGSPMFHYGIIFVFLGHVIGLGVPKSWTEAVGLTDAWYHLMAITVGLAAAIATVGGLAILIYRRRSNNRVFGETTKLDKLMYLMLAITILAGTYATIFESALGHYDYREGISIWFRQFWTLQPDVMLMAAAPPGFQIHVISAILLFAVWPFTRLVHVFTVPLGYITRPYIVYRSKDQLRQPQRRGWEQIDF</sequence>
<evidence type="ECO:0000256" key="21">
    <source>
        <dbReference type="SAM" id="Phobius"/>
    </source>
</evidence>
<evidence type="ECO:0000256" key="15">
    <source>
        <dbReference type="ARBA" id="ARBA00056200"/>
    </source>
</evidence>
<dbReference type="AlphaFoldDB" id="A0A1B7LZX6"/>
<dbReference type="InterPro" id="IPR051936">
    <property type="entry name" value="Heme-iron_electron_transfer"/>
</dbReference>
<comment type="similarity">
    <text evidence="16">In the central section; belongs to the NarJ/NarW family.</text>
</comment>
<keyword evidence="8" id="KW-0479">Metal-binding</keyword>
<evidence type="ECO:0000313" key="23">
    <source>
        <dbReference type="EMBL" id="OAV61242.1"/>
    </source>
</evidence>
<evidence type="ECO:0000256" key="14">
    <source>
        <dbReference type="ARBA" id="ARBA00023136"/>
    </source>
</evidence>
<keyword evidence="14 21" id="KW-0472">Membrane</keyword>
<dbReference type="InterPro" id="IPR023234">
    <property type="entry name" value="NarG-like_domain"/>
</dbReference>
<evidence type="ECO:0000313" key="24">
    <source>
        <dbReference type="Proteomes" id="UP000078292"/>
    </source>
</evidence>
<dbReference type="GO" id="GO:0009055">
    <property type="term" value="F:electron transfer activity"/>
    <property type="evidence" value="ECO:0007669"/>
    <property type="project" value="TreeGrafter"/>
</dbReference>
<evidence type="ECO:0000256" key="16">
    <source>
        <dbReference type="ARBA" id="ARBA00061095"/>
    </source>
</evidence>
<feature type="binding site" description="axial binding residue" evidence="20">
    <location>
        <position position="190"/>
    </location>
    <ligand>
        <name>heme b</name>
        <dbReference type="ChEBI" id="CHEBI:60344"/>
        <label>1</label>
    </ligand>
    <ligandPart>
        <name>Fe</name>
        <dbReference type="ChEBI" id="CHEBI:18248"/>
    </ligandPart>
</feature>
<dbReference type="GO" id="GO:0046872">
    <property type="term" value="F:metal ion binding"/>
    <property type="evidence" value="ECO:0007669"/>
    <property type="project" value="UniProtKB-KW"/>
</dbReference>
<evidence type="ECO:0000256" key="7">
    <source>
        <dbReference type="ARBA" id="ARBA00022692"/>
    </source>
</evidence>
<comment type="caution">
    <text evidence="23">The sequence shown here is derived from an EMBL/GenBank/DDBJ whole genome shotgun (WGS) entry which is preliminary data.</text>
</comment>